<sequence length="526" mass="58101">MILTALRAASTHCRLTLNAVHNLNSRKHDGPTRKSRFPDDVDVVLASHLVFTLSGVLNGTKVDSSDVLKSQLAQHLVDYFQANAAELGIGPVSSMYLGDDGLPNLKIVSSRCLTPESELCCVHAALVRIDLNYVWHTSNSSTSLIHPFSTHLALPFQILLDNVVSRFFTWHLVRRYPLIFGPWCQQLDVERPYFDKIFRSISNMIARSPNPSFRKKCTRMFRTMQEQHAANITSAASSLATYFGADSESDEDRDETALTDQEAFSLSMEIRYRTCMRRPQFKGSTGAMRADDASDDDELSQDLSLLTPDSSQRFDENFLWQGAPVSTTFDDALDDVDLRSGLVSSVANIDRRCPAVDMGMEIEYQVPSEVWSDIDIDSNEDGDLLCLSSDDEVPDIDPLDAGFSLVTPGSDPNRPHTRDLRLAWDVKMDGSLSASHAAGSPDAPPLRLRPSTLSPPAGTPARQGTPAWARFPGLSDSLDLELSFDSDSASRDSDDHALEEFAELPDTCPDPELELEYRVGNGSDCT</sequence>
<feature type="region of interest" description="Disordered" evidence="1">
    <location>
        <begin position="502"/>
        <end position="526"/>
    </location>
</feature>
<protein>
    <submittedName>
        <fullName evidence="2">Uncharacterized protein</fullName>
    </submittedName>
</protein>
<dbReference type="EMBL" id="JARJLG010000003">
    <property type="protein sequence ID" value="KAJ7782279.1"/>
    <property type="molecule type" value="Genomic_DNA"/>
</dbReference>
<reference evidence="2" key="1">
    <citation type="submission" date="2023-03" db="EMBL/GenBank/DDBJ databases">
        <title>Massive genome expansion in bonnet fungi (Mycena s.s.) driven by repeated elements and novel gene families across ecological guilds.</title>
        <authorList>
            <consortium name="Lawrence Berkeley National Laboratory"/>
            <person name="Harder C.B."/>
            <person name="Miyauchi S."/>
            <person name="Viragh M."/>
            <person name="Kuo A."/>
            <person name="Thoen E."/>
            <person name="Andreopoulos B."/>
            <person name="Lu D."/>
            <person name="Skrede I."/>
            <person name="Drula E."/>
            <person name="Henrissat B."/>
            <person name="Morin E."/>
            <person name="Kohler A."/>
            <person name="Barry K."/>
            <person name="LaButti K."/>
            <person name="Morin E."/>
            <person name="Salamov A."/>
            <person name="Lipzen A."/>
            <person name="Mereny Z."/>
            <person name="Hegedus B."/>
            <person name="Baldrian P."/>
            <person name="Stursova M."/>
            <person name="Weitz H."/>
            <person name="Taylor A."/>
            <person name="Grigoriev I.V."/>
            <person name="Nagy L.G."/>
            <person name="Martin F."/>
            <person name="Kauserud H."/>
        </authorList>
    </citation>
    <scope>NUCLEOTIDE SEQUENCE</scope>
    <source>
        <strain evidence="2">CBHHK188m</strain>
    </source>
</reference>
<accession>A0AAD7KB80</accession>
<dbReference type="Proteomes" id="UP001215280">
    <property type="component" value="Unassembled WGS sequence"/>
</dbReference>
<keyword evidence="3" id="KW-1185">Reference proteome</keyword>
<evidence type="ECO:0000313" key="2">
    <source>
        <dbReference type="EMBL" id="KAJ7782279.1"/>
    </source>
</evidence>
<comment type="caution">
    <text evidence="2">The sequence shown here is derived from an EMBL/GenBank/DDBJ whole genome shotgun (WGS) entry which is preliminary data.</text>
</comment>
<feature type="compositionally biased region" description="Low complexity" evidence="1">
    <location>
        <begin position="445"/>
        <end position="456"/>
    </location>
</feature>
<evidence type="ECO:0000256" key="1">
    <source>
        <dbReference type="SAM" id="MobiDB-lite"/>
    </source>
</evidence>
<dbReference type="AlphaFoldDB" id="A0AAD7KB80"/>
<feature type="region of interest" description="Disordered" evidence="1">
    <location>
        <begin position="433"/>
        <end position="472"/>
    </location>
</feature>
<gene>
    <name evidence="2" type="ORF">DFH07DRAFT_1055119</name>
</gene>
<proteinExistence type="predicted"/>
<organism evidence="2 3">
    <name type="scientific">Mycena maculata</name>
    <dbReference type="NCBI Taxonomy" id="230809"/>
    <lineage>
        <taxon>Eukaryota</taxon>
        <taxon>Fungi</taxon>
        <taxon>Dikarya</taxon>
        <taxon>Basidiomycota</taxon>
        <taxon>Agaricomycotina</taxon>
        <taxon>Agaricomycetes</taxon>
        <taxon>Agaricomycetidae</taxon>
        <taxon>Agaricales</taxon>
        <taxon>Marasmiineae</taxon>
        <taxon>Mycenaceae</taxon>
        <taxon>Mycena</taxon>
    </lineage>
</organism>
<evidence type="ECO:0000313" key="3">
    <source>
        <dbReference type="Proteomes" id="UP001215280"/>
    </source>
</evidence>
<name>A0AAD7KB80_9AGAR</name>